<dbReference type="AlphaFoldDB" id="A0A9P6SUH4"/>
<organism evidence="1 2">
    <name type="scientific">Modicella reniformis</name>
    <dbReference type="NCBI Taxonomy" id="1440133"/>
    <lineage>
        <taxon>Eukaryota</taxon>
        <taxon>Fungi</taxon>
        <taxon>Fungi incertae sedis</taxon>
        <taxon>Mucoromycota</taxon>
        <taxon>Mortierellomycotina</taxon>
        <taxon>Mortierellomycetes</taxon>
        <taxon>Mortierellales</taxon>
        <taxon>Mortierellaceae</taxon>
        <taxon>Modicella</taxon>
    </lineage>
</organism>
<keyword evidence="2" id="KW-1185">Reference proteome</keyword>
<dbReference type="EMBL" id="JAAAHW010000276">
    <property type="protein sequence ID" value="KAG0004293.1"/>
    <property type="molecule type" value="Genomic_DNA"/>
</dbReference>
<name>A0A9P6SUH4_9FUNG</name>
<accession>A0A9P6SUH4</accession>
<comment type="caution">
    <text evidence="1">The sequence shown here is derived from an EMBL/GenBank/DDBJ whole genome shotgun (WGS) entry which is preliminary data.</text>
</comment>
<protein>
    <submittedName>
        <fullName evidence="1">Uncharacterized protein</fullName>
    </submittedName>
</protein>
<evidence type="ECO:0000313" key="2">
    <source>
        <dbReference type="Proteomes" id="UP000749646"/>
    </source>
</evidence>
<dbReference type="Proteomes" id="UP000749646">
    <property type="component" value="Unassembled WGS sequence"/>
</dbReference>
<evidence type="ECO:0000313" key="1">
    <source>
        <dbReference type="EMBL" id="KAG0004293.1"/>
    </source>
</evidence>
<reference evidence="1" key="1">
    <citation type="journal article" date="2020" name="Fungal Divers.">
        <title>Resolving the Mortierellaceae phylogeny through synthesis of multi-gene phylogenetics and phylogenomics.</title>
        <authorList>
            <person name="Vandepol N."/>
            <person name="Liber J."/>
            <person name="Desiro A."/>
            <person name="Na H."/>
            <person name="Kennedy M."/>
            <person name="Barry K."/>
            <person name="Grigoriev I.V."/>
            <person name="Miller A.N."/>
            <person name="O'Donnell K."/>
            <person name="Stajich J.E."/>
            <person name="Bonito G."/>
        </authorList>
    </citation>
    <scope>NUCLEOTIDE SEQUENCE</scope>
    <source>
        <strain evidence="1">MES-2147</strain>
    </source>
</reference>
<proteinExistence type="predicted"/>
<gene>
    <name evidence="1" type="ORF">BGZ65_000619</name>
</gene>
<feature type="non-terminal residue" evidence="1">
    <location>
        <position position="1"/>
    </location>
</feature>
<sequence length="75" mass="8632">TTLNNYKRLAVLEQAYMVSIPAIINDSMKDQTQRLKEMTFTALYPDIRDLRGKPNICVENCSRQTEALDQDLDPI</sequence>